<dbReference type="eggNOG" id="ENOG502ZVFI">
    <property type="taxonomic scope" value="Bacteria"/>
</dbReference>
<keyword evidence="1" id="KW-0732">Signal</keyword>
<sequence length="215" mass="25114">MGKLRQITIMMLFLVCLLGSASVRKDTEAAADTRLKSEGWRIQEECSQLTEQMAEEIYTKVLTLRQKLTKGRCTLENGRMVFLTEEIKERIATVRAVFEADETIVRKPCDDPLILGMYEAKEQLATDEAKKEAEACINGWLAELEPEYLKTYRLVLEVVVKLDITDQNYSLYYPVQEEAKETLEPFERYASEHWKENGQERRQMGCERIFEIRQR</sequence>
<dbReference type="PATRIC" id="fig|1235802.3.peg.4610"/>
<proteinExistence type="predicted"/>
<comment type="caution">
    <text evidence="2">The sequence shown here is derived from an EMBL/GenBank/DDBJ whole genome shotgun (WGS) entry which is preliminary data.</text>
</comment>
<dbReference type="STRING" id="1235802.C823_04341"/>
<protein>
    <recommendedName>
        <fullName evidence="4">DUF3347 domain-containing protein</fullName>
    </recommendedName>
</protein>
<organism evidence="2 3">
    <name type="scientific">Eubacterium plexicaudatum ASF492</name>
    <dbReference type="NCBI Taxonomy" id="1235802"/>
    <lineage>
        <taxon>Bacteria</taxon>
        <taxon>Bacillati</taxon>
        <taxon>Bacillota</taxon>
        <taxon>Clostridia</taxon>
        <taxon>Eubacteriales</taxon>
        <taxon>Eubacteriaceae</taxon>
        <taxon>Eubacterium</taxon>
    </lineage>
</organism>
<dbReference type="HOGENOM" id="CLU_1281589_0_0_9"/>
<name>N2A739_9FIRM</name>
<gene>
    <name evidence="2" type="ORF">C823_04341</name>
</gene>
<reference evidence="2 3" key="1">
    <citation type="journal article" date="2014" name="Genome Announc.">
        <title>Draft genome sequences of the altered schaedler flora, a defined bacterial community from gnotobiotic mice.</title>
        <authorList>
            <person name="Wannemuehler M.J."/>
            <person name="Overstreet A.M."/>
            <person name="Ward D.V."/>
            <person name="Phillips G.J."/>
        </authorList>
    </citation>
    <scope>NUCLEOTIDE SEQUENCE [LARGE SCALE GENOMIC DNA]</scope>
    <source>
        <strain evidence="2 3">ASF492</strain>
    </source>
</reference>
<evidence type="ECO:0000313" key="2">
    <source>
        <dbReference type="EMBL" id="EMZ21890.1"/>
    </source>
</evidence>
<accession>N2A739</accession>
<feature type="chain" id="PRO_5039706168" description="DUF3347 domain-containing protein" evidence="1">
    <location>
        <begin position="22"/>
        <end position="215"/>
    </location>
</feature>
<keyword evidence="3" id="KW-1185">Reference proteome</keyword>
<evidence type="ECO:0008006" key="4">
    <source>
        <dbReference type="Google" id="ProtNLM"/>
    </source>
</evidence>
<dbReference type="AlphaFoldDB" id="N2A739"/>
<feature type="signal peptide" evidence="1">
    <location>
        <begin position="1"/>
        <end position="21"/>
    </location>
</feature>
<evidence type="ECO:0000313" key="3">
    <source>
        <dbReference type="Proteomes" id="UP000012589"/>
    </source>
</evidence>
<dbReference type="Proteomes" id="UP000012589">
    <property type="component" value="Unassembled WGS sequence"/>
</dbReference>
<dbReference type="EMBL" id="AQFT01000126">
    <property type="protein sequence ID" value="EMZ21890.1"/>
    <property type="molecule type" value="Genomic_DNA"/>
</dbReference>
<evidence type="ECO:0000256" key="1">
    <source>
        <dbReference type="SAM" id="SignalP"/>
    </source>
</evidence>